<comment type="caution">
    <text evidence="6">The sequence shown here is derived from an EMBL/GenBank/DDBJ whole genome shotgun (WGS) entry which is preliminary data.</text>
</comment>
<evidence type="ECO:0000256" key="4">
    <source>
        <dbReference type="ARBA" id="ARBA00023033"/>
    </source>
</evidence>
<evidence type="ECO:0000256" key="2">
    <source>
        <dbReference type="ARBA" id="ARBA00022643"/>
    </source>
</evidence>
<keyword evidence="7" id="KW-1185">Reference proteome</keyword>
<proteinExistence type="predicted"/>
<dbReference type="PANTHER" id="PTHR42847">
    <property type="entry name" value="ALKANESULFONATE MONOOXYGENASE"/>
    <property type="match status" value="1"/>
</dbReference>
<dbReference type="InterPro" id="IPR011251">
    <property type="entry name" value="Luciferase-like_dom"/>
</dbReference>
<dbReference type="EMBL" id="BOPF01000054">
    <property type="protein sequence ID" value="GIJ51787.1"/>
    <property type="molecule type" value="Genomic_DNA"/>
</dbReference>
<gene>
    <name evidence="6" type="ORF">Val02_86730</name>
</gene>
<feature type="domain" description="Luciferase-like" evidence="5">
    <location>
        <begin position="16"/>
        <end position="205"/>
    </location>
</feature>
<organism evidence="6 7">
    <name type="scientific">Virgisporangium aliadipatigenens</name>
    <dbReference type="NCBI Taxonomy" id="741659"/>
    <lineage>
        <taxon>Bacteria</taxon>
        <taxon>Bacillati</taxon>
        <taxon>Actinomycetota</taxon>
        <taxon>Actinomycetes</taxon>
        <taxon>Micromonosporales</taxon>
        <taxon>Micromonosporaceae</taxon>
        <taxon>Virgisporangium</taxon>
    </lineage>
</organism>
<sequence>MRYAVNVPIFDGFADPGTVAALAVEAERAGWDGFFVADHLQTDFGIVLPIGDAWITLAAVAARTERMRIGPMVTPLARRRPWKVARETVALDMLAGGRLILGAGLGYPPEADFERFGEDGDPTVRAEKLDEALHIIAGLWSGAEFAYEGRHFRLGPVTFEPRPVQRPRIPVWVGGIWPRPRPFRRAARWDGVAPMGEGLHYTEMMSPKDIRAVADFVARHRPGDEPFDLMHWGVTPNGRAGAVMDEYADAGATWWMETLDPWSNGWTGSGPWPLERMTERVTRGPRG</sequence>
<keyword evidence="1" id="KW-0285">Flavoprotein</keyword>
<dbReference type="RefSeq" id="WP_203905182.1">
    <property type="nucleotide sequence ID" value="NZ_BOPF01000054.1"/>
</dbReference>
<keyword evidence="3" id="KW-0560">Oxidoreductase</keyword>
<dbReference type="GO" id="GO:0008726">
    <property type="term" value="F:alkanesulfonate monooxygenase activity"/>
    <property type="evidence" value="ECO:0007669"/>
    <property type="project" value="TreeGrafter"/>
</dbReference>
<evidence type="ECO:0000313" key="7">
    <source>
        <dbReference type="Proteomes" id="UP000619260"/>
    </source>
</evidence>
<dbReference type="InterPro" id="IPR050172">
    <property type="entry name" value="SsuD_RutA_monooxygenase"/>
</dbReference>
<evidence type="ECO:0000256" key="3">
    <source>
        <dbReference type="ARBA" id="ARBA00023002"/>
    </source>
</evidence>
<keyword evidence="4" id="KW-0503">Monooxygenase</keyword>
<dbReference type="Gene3D" id="3.20.20.30">
    <property type="entry name" value="Luciferase-like domain"/>
    <property type="match status" value="1"/>
</dbReference>
<evidence type="ECO:0000259" key="5">
    <source>
        <dbReference type="Pfam" id="PF00296"/>
    </source>
</evidence>
<dbReference type="AlphaFoldDB" id="A0A8J3YWH5"/>
<evidence type="ECO:0000256" key="1">
    <source>
        <dbReference type="ARBA" id="ARBA00022630"/>
    </source>
</evidence>
<protein>
    <recommendedName>
        <fullName evidence="5">Luciferase-like domain-containing protein</fullName>
    </recommendedName>
</protein>
<evidence type="ECO:0000313" key="6">
    <source>
        <dbReference type="EMBL" id="GIJ51787.1"/>
    </source>
</evidence>
<dbReference type="SUPFAM" id="SSF51679">
    <property type="entry name" value="Bacterial luciferase-like"/>
    <property type="match status" value="1"/>
</dbReference>
<reference evidence="6" key="1">
    <citation type="submission" date="2021-01" db="EMBL/GenBank/DDBJ databases">
        <title>Whole genome shotgun sequence of Virgisporangium aliadipatigenens NBRC 105644.</title>
        <authorList>
            <person name="Komaki H."/>
            <person name="Tamura T."/>
        </authorList>
    </citation>
    <scope>NUCLEOTIDE SEQUENCE</scope>
    <source>
        <strain evidence="6">NBRC 105644</strain>
    </source>
</reference>
<name>A0A8J3YWH5_9ACTN</name>
<dbReference type="Pfam" id="PF00296">
    <property type="entry name" value="Bac_luciferase"/>
    <property type="match status" value="1"/>
</dbReference>
<dbReference type="PANTHER" id="PTHR42847:SF4">
    <property type="entry name" value="ALKANESULFONATE MONOOXYGENASE-RELATED"/>
    <property type="match status" value="1"/>
</dbReference>
<dbReference type="InterPro" id="IPR036661">
    <property type="entry name" value="Luciferase-like_sf"/>
</dbReference>
<keyword evidence="2" id="KW-0288">FMN</keyword>
<dbReference type="Proteomes" id="UP000619260">
    <property type="component" value="Unassembled WGS sequence"/>
</dbReference>
<dbReference type="GO" id="GO:0046306">
    <property type="term" value="P:alkanesulfonate catabolic process"/>
    <property type="evidence" value="ECO:0007669"/>
    <property type="project" value="TreeGrafter"/>
</dbReference>
<accession>A0A8J3YWH5</accession>